<evidence type="ECO:0000313" key="4">
    <source>
        <dbReference type="Proteomes" id="UP001233271"/>
    </source>
</evidence>
<proteinExistence type="predicted"/>
<feature type="region of interest" description="Disordered" evidence="1">
    <location>
        <begin position="317"/>
        <end position="352"/>
    </location>
</feature>
<feature type="compositionally biased region" description="Acidic residues" evidence="1">
    <location>
        <begin position="142"/>
        <end position="153"/>
    </location>
</feature>
<gene>
    <name evidence="3" type="ORF">CcaverHIS019_0409640</name>
</gene>
<protein>
    <recommendedName>
        <fullName evidence="5">F-box domain-containing protein</fullName>
    </recommendedName>
</protein>
<feature type="signal peptide" evidence="2">
    <location>
        <begin position="1"/>
        <end position="23"/>
    </location>
</feature>
<reference evidence="3" key="1">
    <citation type="journal article" date="2023" name="BMC Genomics">
        <title>Chromosome-level genome assemblies of Cutaneotrichosporon spp. (Trichosporonales, Basidiomycota) reveal imbalanced evolution between nucleotide sequences and chromosome synteny.</title>
        <authorList>
            <person name="Kobayashi Y."/>
            <person name="Kayamori A."/>
            <person name="Aoki K."/>
            <person name="Shiwa Y."/>
            <person name="Matsutani M."/>
            <person name="Fujita N."/>
            <person name="Sugita T."/>
            <person name="Iwasaki W."/>
            <person name="Tanaka N."/>
            <person name="Takashima M."/>
        </authorList>
    </citation>
    <scope>NUCLEOTIDE SEQUENCE</scope>
    <source>
        <strain evidence="3">HIS019</strain>
    </source>
</reference>
<feature type="chain" id="PRO_5041260992" description="F-box domain-containing protein" evidence="2">
    <location>
        <begin position="24"/>
        <end position="371"/>
    </location>
</feature>
<evidence type="ECO:0000256" key="2">
    <source>
        <dbReference type="SAM" id="SignalP"/>
    </source>
</evidence>
<sequence length="371" mass="41335">MQPTAHTAHTALAASLVASAALADLRALRAVSRQFREAADARIFSHVLLLELDGDLEVRDAQGHRLPGVQWELKVTPAERDVWVSRLAHARVVDYYDNVDLSKDPVLAAALGHAHTARRLRGGRGLSPHTLMDTLQLGYDDAQEDGYDSDDDTPSGSVEHVPSSVRDLTVCVRFDARHHRLTEASYTLSLPTLDSLTVVFAQEEFSRIPSRCWSRGSCWSPRRMSLQNSPAPLPRWGFLRPLIRQLAEVHTPITLVGLEAIPHTLVGLPADMDVDDVWRDFADAVLVHVPPTAQDPTLIFLSLDEYCLRVGNEAFKLATSRPGPPPSPPETPDLSDDDEWEDQRMSKSQRNEWEKLVRTAARSLIRSCLLY</sequence>
<dbReference type="KEGG" id="ccac:CcaHIS019_0409640"/>
<keyword evidence="4" id="KW-1185">Reference proteome</keyword>
<feature type="compositionally biased region" description="Pro residues" evidence="1">
    <location>
        <begin position="322"/>
        <end position="331"/>
    </location>
</feature>
<dbReference type="Proteomes" id="UP001233271">
    <property type="component" value="Chromosome 4"/>
</dbReference>
<feature type="compositionally biased region" description="Basic and acidic residues" evidence="1">
    <location>
        <begin position="342"/>
        <end position="352"/>
    </location>
</feature>
<keyword evidence="2" id="KW-0732">Signal</keyword>
<dbReference type="RefSeq" id="XP_060457409.1">
    <property type="nucleotide sequence ID" value="XM_060600857.1"/>
</dbReference>
<evidence type="ECO:0008006" key="5">
    <source>
        <dbReference type="Google" id="ProtNLM"/>
    </source>
</evidence>
<evidence type="ECO:0000313" key="3">
    <source>
        <dbReference type="EMBL" id="BEI92144.1"/>
    </source>
</evidence>
<dbReference type="EMBL" id="AP028215">
    <property type="protein sequence ID" value="BEI92144.1"/>
    <property type="molecule type" value="Genomic_DNA"/>
</dbReference>
<name>A0AA48QW73_9TREE</name>
<feature type="region of interest" description="Disordered" evidence="1">
    <location>
        <begin position="142"/>
        <end position="161"/>
    </location>
</feature>
<dbReference type="AlphaFoldDB" id="A0AA48QW73"/>
<accession>A0AA48QW73</accession>
<dbReference type="GeneID" id="85496014"/>
<organism evidence="3 4">
    <name type="scientific">Cutaneotrichosporon cavernicola</name>
    <dbReference type="NCBI Taxonomy" id="279322"/>
    <lineage>
        <taxon>Eukaryota</taxon>
        <taxon>Fungi</taxon>
        <taxon>Dikarya</taxon>
        <taxon>Basidiomycota</taxon>
        <taxon>Agaricomycotina</taxon>
        <taxon>Tremellomycetes</taxon>
        <taxon>Trichosporonales</taxon>
        <taxon>Trichosporonaceae</taxon>
        <taxon>Cutaneotrichosporon</taxon>
    </lineage>
</organism>
<evidence type="ECO:0000256" key="1">
    <source>
        <dbReference type="SAM" id="MobiDB-lite"/>
    </source>
</evidence>